<feature type="compositionally biased region" description="Low complexity" evidence="1">
    <location>
        <begin position="19"/>
        <end position="28"/>
    </location>
</feature>
<feature type="non-terminal residue" evidence="2">
    <location>
        <position position="342"/>
    </location>
</feature>
<proteinExistence type="predicted"/>
<sequence>MKLFSSKKKNKELRPTEALSSTSSSSLTPEQLMKYANDNSTTHTTTNAENSYRELATPNVPLDNPTPNIVNAQSSRKTSNAGTPQQTLFDTFYEASEMAYVMGKGYNHIIGFHDAKLLLSNYRNVNVEYVSAADLAIQYLQGKSVRQLKNFMENEAVFTKEIQQLFLNGNGLSRNENNANNVNNNATIITVVADDNNVDLALSNTPKIKNNASDHCNANTSVDGNSMSLSENIDALHVRHNSQSIVDRDNQRRKKSEFLSNEWDLTSLKPHLNAEISPKNPLHLQTCNVPTCNHLSCDPSPNHFLEHTSISDFQTNNEMRTSFHRSEITPSNLSKKQKCNTI</sequence>
<feature type="region of interest" description="Disordered" evidence="1">
    <location>
        <begin position="1"/>
        <end position="30"/>
    </location>
</feature>
<protein>
    <submittedName>
        <fullName evidence="2">CCAAT-box DNA binding protein subunit B</fullName>
    </submittedName>
</protein>
<reference evidence="2 3" key="1">
    <citation type="journal article" date="2013" name="Curr. Biol.">
        <title>The Genome of the Foraminiferan Reticulomyxa filosa.</title>
        <authorList>
            <person name="Glockner G."/>
            <person name="Hulsmann N."/>
            <person name="Schleicher M."/>
            <person name="Noegel A.A."/>
            <person name="Eichinger L."/>
            <person name="Gallinger C."/>
            <person name="Pawlowski J."/>
            <person name="Sierra R."/>
            <person name="Euteneuer U."/>
            <person name="Pillet L."/>
            <person name="Moustafa A."/>
            <person name="Platzer M."/>
            <person name="Groth M."/>
            <person name="Szafranski K."/>
            <person name="Schliwa M."/>
        </authorList>
    </citation>
    <scope>NUCLEOTIDE SEQUENCE [LARGE SCALE GENOMIC DNA]</scope>
</reference>
<comment type="caution">
    <text evidence="2">The sequence shown here is derived from an EMBL/GenBank/DDBJ whole genome shotgun (WGS) entry which is preliminary data.</text>
</comment>
<organism evidence="2 3">
    <name type="scientific">Reticulomyxa filosa</name>
    <dbReference type="NCBI Taxonomy" id="46433"/>
    <lineage>
        <taxon>Eukaryota</taxon>
        <taxon>Sar</taxon>
        <taxon>Rhizaria</taxon>
        <taxon>Retaria</taxon>
        <taxon>Foraminifera</taxon>
        <taxon>Monothalamids</taxon>
        <taxon>Reticulomyxidae</taxon>
        <taxon>Reticulomyxa</taxon>
    </lineage>
</organism>
<dbReference type="Proteomes" id="UP000023152">
    <property type="component" value="Unassembled WGS sequence"/>
</dbReference>
<feature type="compositionally biased region" description="Basic residues" evidence="1">
    <location>
        <begin position="1"/>
        <end position="11"/>
    </location>
</feature>
<evidence type="ECO:0000256" key="1">
    <source>
        <dbReference type="SAM" id="MobiDB-lite"/>
    </source>
</evidence>
<gene>
    <name evidence="2" type="ORF">RFI_17798</name>
</gene>
<name>X6N0M5_RETFI</name>
<dbReference type="AlphaFoldDB" id="X6N0M5"/>
<evidence type="ECO:0000313" key="3">
    <source>
        <dbReference type="Proteomes" id="UP000023152"/>
    </source>
</evidence>
<evidence type="ECO:0000313" key="2">
    <source>
        <dbReference type="EMBL" id="ETO19433.1"/>
    </source>
</evidence>
<accession>X6N0M5</accession>
<keyword evidence="3" id="KW-1185">Reference proteome</keyword>
<dbReference type="EMBL" id="ASPP01013679">
    <property type="protein sequence ID" value="ETO19433.1"/>
    <property type="molecule type" value="Genomic_DNA"/>
</dbReference>